<dbReference type="AlphaFoldDB" id="A0A5J9WAM9"/>
<dbReference type="OrthoDB" id="10409622at2759"/>
<feature type="region of interest" description="Disordered" evidence="1">
    <location>
        <begin position="380"/>
        <end position="461"/>
    </location>
</feature>
<evidence type="ECO:0000313" key="2">
    <source>
        <dbReference type="EMBL" id="TVU44440.1"/>
    </source>
</evidence>
<accession>A0A5J9WAM9</accession>
<organism evidence="2 3">
    <name type="scientific">Eragrostis curvula</name>
    <name type="common">weeping love grass</name>
    <dbReference type="NCBI Taxonomy" id="38414"/>
    <lineage>
        <taxon>Eukaryota</taxon>
        <taxon>Viridiplantae</taxon>
        <taxon>Streptophyta</taxon>
        <taxon>Embryophyta</taxon>
        <taxon>Tracheophyta</taxon>
        <taxon>Spermatophyta</taxon>
        <taxon>Magnoliopsida</taxon>
        <taxon>Liliopsida</taxon>
        <taxon>Poales</taxon>
        <taxon>Poaceae</taxon>
        <taxon>PACMAD clade</taxon>
        <taxon>Chloridoideae</taxon>
        <taxon>Eragrostideae</taxon>
        <taxon>Eragrostidinae</taxon>
        <taxon>Eragrostis</taxon>
    </lineage>
</organism>
<feature type="compositionally biased region" description="Basic and acidic residues" evidence="1">
    <location>
        <begin position="386"/>
        <end position="402"/>
    </location>
</feature>
<dbReference type="EMBL" id="RWGY01000004">
    <property type="protein sequence ID" value="TVU44440.1"/>
    <property type="molecule type" value="Genomic_DNA"/>
</dbReference>
<keyword evidence="3" id="KW-1185">Reference proteome</keyword>
<evidence type="ECO:0000313" key="3">
    <source>
        <dbReference type="Proteomes" id="UP000324897"/>
    </source>
</evidence>
<name>A0A5J9WAM9_9POAL</name>
<gene>
    <name evidence="2" type="ORF">EJB05_03882</name>
</gene>
<dbReference type="Proteomes" id="UP000324897">
    <property type="component" value="Chromosome 5"/>
</dbReference>
<reference evidence="2 3" key="1">
    <citation type="journal article" date="2019" name="Sci. Rep.">
        <title>A high-quality genome of Eragrostis curvula grass provides insights into Poaceae evolution and supports new strategies to enhance forage quality.</title>
        <authorList>
            <person name="Carballo J."/>
            <person name="Santos B.A.C.M."/>
            <person name="Zappacosta D."/>
            <person name="Garbus I."/>
            <person name="Selva J.P."/>
            <person name="Gallo C.A."/>
            <person name="Diaz A."/>
            <person name="Albertini E."/>
            <person name="Caccamo M."/>
            <person name="Echenique V."/>
        </authorList>
    </citation>
    <scope>NUCLEOTIDE SEQUENCE [LARGE SCALE GENOMIC DNA]</scope>
    <source>
        <strain evidence="3">cv. Victoria</strain>
        <tissue evidence="2">Leaf</tissue>
    </source>
</reference>
<feature type="region of interest" description="Disordered" evidence="1">
    <location>
        <begin position="1"/>
        <end position="65"/>
    </location>
</feature>
<evidence type="ECO:0000256" key="1">
    <source>
        <dbReference type="SAM" id="MobiDB-lite"/>
    </source>
</evidence>
<protein>
    <submittedName>
        <fullName evidence="2">Uncharacterized protein</fullName>
    </submittedName>
</protein>
<feature type="compositionally biased region" description="Polar residues" evidence="1">
    <location>
        <begin position="403"/>
        <end position="424"/>
    </location>
</feature>
<sequence>LSHSSVSVRRPVEPGPAPRSALLGARRRAPRAGRTAPAPPAFDKGASPLRRRHRRKAGSATPPLGTRRQVLPLLLRFAFDPRVLGTMTPYLLLHKGASLARSNTLRLYGTSKAQGPMSSLVRRLSSSPRSNSWSWGVPALYGDENLEPVESFIDKYPILCKVPTDRLINVKPHHQYMATEKGNVFLWSSGMIPFLSHEEGVSTSGLFKRGTLGVWKPLGVLGVKDFVPESKPLDEKLVRENYGELHEYLTWLLRKHYGPNILKMTLPDINGWLDSMIAPQIDAEMIAFDPSRLPRKEKGLLILDIHRHLRKEMPLSGKVDQVIASKILAAIPDDIEKAGDNELMQWPDTARQNIFLEHWSSHWSIQNQNNTRGNSCSLVTASQKKLKPDKSSISSQHEKDKAISTSYCSNDSSNGTKSTKSNYIRNRKMKSRNKYRRNLRNTCNSDNDSSNQNVKEESIMQQKQEALRKLGASLVDLHRNSISHIFERRLKKLIQKLSKKRRASLKKKPYTIEEVLDLLQYEFPKYLPRVLLAIRKYCKPLWIKIAIRRRFPLVSPLYRKR</sequence>
<proteinExistence type="predicted"/>
<feature type="non-terminal residue" evidence="2">
    <location>
        <position position="1"/>
    </location>
</feature>
<feature type="compositionally biased region" description="Polar residues" evidence="1">
    <location>
        <begin position="440"/>
        <end position="461"/>
    </location>
</feature>
<feature type="compositionally biased region" description="Basic residues" evidence="1">
    <location>
        <begin position="425"/>
        <end position="439"/>
    </location>
</feature>
<comment type="caution">
    <text evidence="2">The sequence shown here is derived from an EMBL/GenBank/DDBJ whole genome shotgun (WGS) entry which is preliminary data.</text>
</comment>